<feature type="domain" description="TadE-like" evidence="2">
    <location>
        <begin position="2"/>
        <end position="41"/>
    </location>
</feature>
<evidence type="ECO:0000313" key="4">
    <source>
        <dbReference type="Proteomes" id="UP000605992"/>
    </source>
</evidence>
<evidence type="ECO:0000256" key="1">
    <source>
        <dbReference type="SAM" id="Phobius"/>
    </source>
</evidence>
<keyword evidence="1" id="KW-1133">Transmembrane helix</keyword>
<feature type="transmembrane region" description="Helical" evidence="1">
    <location>
        <begin position="6"/>
        <end position="27"/>
    </location>
</feature>
<comment type="caution">
    <text evidence="3">The sequence shown here is derived from an EMBL/GenBank/DDBJ whole genome shotgun (WGS) entry which is preliminary data.</text>
</comment>
<name>A0A8J3XUM4_9ACTN</name>
<accession>A0A8J3XUM4</accession>
<dbReference type="RefSeq" id="WP_203943094.1">
    <property type="nucleotide sequence ID" value="NZ_BOOR01000007.1"/>
</dbReference>
<keyword evidence="1" id="KW-0472">Membrane</keyword>
<dbReference type="EMBL" id="BOOR01000007">
    <property type="protein sequence ID" value="GII52806.1"/>
    <property type="molecule type" value="Genomic_DNA"/>
</dbReference>
<sequence>MALETTIIAPALLTMLVMMIAVGRIAIAHGAIDAAARDAARQASIARDPSAARSAALSSAREALAREGLKCAPSVTLDTSGFSTPVGRPASVAATVTCEVGLADIAVPGIPGSKTLTSSFASPIDPFRARGDRS</sequence>
<keyword evidence="4" id="KW-1185">Reference proteome</keyword>
<protein>
    <submittedName>
        <fullName evidence="3">Membrane protein</fullName>
    </submittedName>
</protein>
<reference evidence="3" key="1">
    <citation type="submission" date="2021-01" db="EMBL/GenBank/DDBJ databases">
        <title>Whole genome shotgun sequence of Planotetraspora thailandica NBRC 104271.</title>
        <authorList>
            <person name="Komaki H."/>
            <person name="Tamura T."/>
        </authorList>
    </citation>
    <scope>NUCLEOTIDE SEQUENCE</scope>
    <source>
        <strain evidence="3">NBRC 104271</strain>
    </source>
</reference>
<dbReference type="Pfam" id="PF07811">
    <property type="entry name" value="TadE"/>
    <property type="match status" value="1"/>
</dbReference>
<evidence type="ECO:0000313" key="3">
    <source>
        <dbReference type="EMBL" id="GII52806.1"/>
    </source>
</evidence>
<organism evidence="3 4">
    <name type="scientific">Planotetraspora thailandica</name>
    <dbReference type="NCBI Taxonomy" id="487172"/>
    <lineage>
        <taxon>Bacteria</taxon>
        <taxon>Bacillati</taxon>
        <taxon>Actinomycetota</taxon>
        <taxon>Actinomycetes</taxon>
        <taxon>Streptosporangiales</taxon>
        <taxon>Streptosporangiaceae</taxon>
        <taxon>Planotetraspora</taxon>
    </lineage>
</organism>
<dbReference type="Proteomes" id="UP000605992">
    <property type="component" value="Unassembled WGS sequence"/>
</dbReference>
<keyword evidence="1" id="KW-0812">Transmembrane</keyword>
<dbReference type="InterPro" id="IPR012495">
    <property type="entry name" value="TadE-like_dom"/>
</dbReference>
<gene>
    <name evidence="3" type="ORF">Pth03_11950</name>
</gene>
<dbReference type="AlphaFoldDB" id="A0A8J3XUM4"/>
<evidence type="ECO:0000259" key="2">
    <source>
        <dbReference type="Pfam" id="PF07811"/>
    </source>
</evidence>
<proteinExistence type="predicted"/>